<dbReference type="AlphaFoldDB" id="A0A8T2KST9"/>
<keyword evidence="2" id="KW-0812">Transmembrane</keyword>
<keyword evidence="2" id="KW-0472">Membrane</keyword>
<dbReference type="OrthoDB" id="9905024at2759"/>
<feature type="coiled-coil region" evidence="1">
    <location>
        <begin position="89"/>
        <end position="116"/>
    </location>
</feature>
<dbReference type="Pfam" id="PF14981">
    <property type="entry name" value="FAM165"/>
    <property type="match status" value="1"/>
</dbReference>
<evidence type="ECO:0000313" key="3">
    <source>
        <dbReference type="EMBL" id="KAG9262154.1"/>
    </source>
</evidence>
<dbReference type="Proteomes" id="UP000752171">
    <property type="component" value="Unassembled WGS sequence"/>
</dbReference>
<reference evidence="3 4" key="1">
    <citation type="submission" date="2021-07" db="EMBL/GenBank/DDBJ databases">
        <authorList>
            <person name="Imarazene B."/>
            <person name="Zahm M."/>
            <person name="Klopp C."/>
            <person name="Cabau C."/>
            <person name="Beille S."/>
            <person name="Jouanno E."/>
            <person name="Castinel A."/>
            <person name="Lluch J."/>
            <person name="Gil L."/>
            <person name="Kuchtly C."/>
            <person name="Lopez Roques C."/>
            <person name="Donnadieu C."/>
            <person name="Parrinello H."/>
            <person name="Journot L."/>
            <person name="Du K."/>
            <person name="Schartl M."/>
            <person name="Retaux S."/>
            <person name="Guiguen Y."/>
        </authorList>
    </citation>
    <scope>NUCLEOTIDE SEQUENCE [LARGE SCALE GENOMIC DNA]</scope>
    <source>
        <strain evidence="3">Pach_M1</strain>
        <tissue evidence="3">Testis</tissue>
    </source>
</reference>
<keyword evidence="1" id="KW-0175">Coiled coil</keyword>
<gene>
    <name evidence="3" type="primary">SMIM11A</name>
    <name evidence="3" type="ORF">AMEX_G23885</name>
</gene>
<feature type="transmembrane region" description="Helical" evidence="2">
    <location>
        <begin position="65"/>
        <end position="87"/>
    </location>
</feature>
<proteinExistence type="predicted"/>
<dbReference type="EMBL" id="JAICCE010000021">
    <property type="protein sequence ID" value="KAG9262154.1"/>
    <property type="molecule type" value="Genomic_DNA"/>
</dbReference>
<evidence type="ECO:0000313" key="4">
    <source>
        <dbReference type="Proteomes" id="UP000752171"/>
    </source>
</evidence>
<organism evidence="3 4">
    <name type="scientific">Astyanax mexicanus</name>
    <name type="common">Blind cave fish</name>
    <name type="synonym">Astyanax fasciatus mexicanus</name>
    <dbReference type="NCBI Taxonomy" id="7994"/>
    <lineage>
        <taxon>Eukaryota</taxon>
        <taxon>Metazoa</taxon>
        <taxon>Chordata</taxon>
        <taxon>Craniata</taxon>
        <taxon>Vertebrata</taxon>
        <taxon>Euteleostomi</taxon>
        <taxon>Actinopterygii</taxon>
        <taxon>Neopterygii</taxon>
        <taxon>Teleostei</taxon>
        <taxon>Ostariophysi</taxon>
        <taxon>Characiformes</taxon>
        <taxon>Characoidei</taxon>
        <taxon>Acestrorhamphidae</taxon>
        <taxon>Acestrorhamphinae</taxon>
        <taxon>Astyanax</taxon>
    </lineage>
</organism>
<accession>A0A8T2KST9</accession>
<protein>
    <submittedName>
        <fullName evidence="3">Small integral membrane protein 11A-like</fullName>
    </submittedName>
</protein>
<name>A0A8T2KST9_ASTMX</name>
<keyword evidence="2" id="KW-1133">Transmembrane helix</keyword>
<evidence type="ECO:0000256" key="1">
    <source>
        <dbReference type="SAM" id="Coils"/>
    </source>
</evidence>
<comment type="caution">
    <text evidence="3">The sequence shown here is derived from an EMBL/GenBank/DDBJ whole genome shotgun (WGS) entry which is preliminary data.</text>
</comment>
<dbReference type="InterPro" id="IPR042125">
    <property type="entry name" value="SMIM11"/>
</dbReference>
<evidence type="ECO:0000256" key="2">
    <source>
        <dbReference type="SAM" id="Phobius"/>
    </source>
</evidence>
<dbReference type="PANTHER" id="PTHR35975:SF1">
    <property type="entry name" value="SMALL INTEGRAL MEMBRANE PROTEIN 11"/>
    <property type="match status" value="1"/>
</dbReference>
<dbReference type="PANTHER" id="PTHR35975">
    <property type="entry name" value="SMALL INTEGRAL MEMBRANE PROTEIN 11A"/>
    <property type="match status" value="1"/>
</dbReference>
<sequence>MDDFYFDRKSFWTDRSEPPEPRVKAVIGQTGACDLYVIPYCVFIDLCSQSAANMINWRALENIPLLLYILAAKTVLLCLAFAGAKIYQQRKAEAALKQQMEMKRRLAQQTQELLDNKKDD</sequence>